<proteinExistence type="predicted"/>
<protein>
    <submittedName>
        <fullName evidence="1">15792_t:CDS:1</fullName>
    </submittedName>
</protein>
<evidence type="ECO:0000313" key="1">
    <source>
        <dbReference type="EMBL" id="CAG8841511.1"/>
    </source>
</evidence>
<gene>
    <name evidence="1" type="ORF">GMARGA_LOCUS35467</name>
</gene>
<sequence length="76" mass="8631">NFKNTIIAMSLDSLIDAFDAYKSIYEDKDNYVKVDSNSTNESSGDSNIESDIDFENLIQALDNELLSDIQLKDQFE</sequence>
<keyword evidence="2" id="KW-1185">Reference proteome</keyword>
<evidence type="ECO:0000313" key="2">
    <source>
        <dbReference type="Proteomes" id="UP000789901"/>
    </source>
</evidence>
<reference evidence="1 2" key="1">
    <citation type="submission" date="2021-06" db="EMBL/GenBank/DDBJ databases">
        <authorList>
            <person name="Kallberg Y."/>
            <person name="Tangrot J."/>
            <person name="Rosling A."/>
        </authorList>
    </citation>
    <scope>NUCLEOTIDE SEQUENCE [LARGE SCALE GENOMIC DNA]</scope>
    <source>
        <strain evidence="1 2">120-4 pot B 10/14</strain>
    </source>
</reference>
<name>A0ABN7WUY5_GIGMA</name>
<dbReference type="EMBL" id="CAJVQB010066063">
    <property type="protein sequence ID" value="CAG8841511.1"/>
    <property type="molecule type" value="Genomic_DNA"/>
</dbReference>
<accession>A0ABN7WUY5</accession>
<comment type="caution">
    <text evidence="1">The sequence shown here is derived from an EMBL/GenBank/DDBJ whole genome shotgun (WGS) entry which is preliminary data.</text>
</comment>
<feature type="non-terminal residue" evidence="1">
    <location>
        <position position="1"/>
    </location>
</feature>
<organism evidence="1 2">
    <name type="scientific">Gigaspora margarita</name>
    <dbReference type="NCBI Taxonomy" id="4874"/>
    <lineage>
        <taxon>Eukaryota</taxon>
        <taxon>Fungi</taxon>
        <taxon>Fungi incertae sedis</taxon>
        <taxon>Mucoromycota</taxon>
        <taxon>Glomeromycotina</taxon>
        <taxon>Glomeromycetes</taxon>
        <taxon>Diversisporales</taxon>
        <taxon>Gigasporaceae</taxon>
        <taxon>Gigaspora</taxon>
    </lineage>
</organism>
<dbReference type="Proteomes" id="UP000789901">
    <property type="component" value="Unassembled WGS sequence"/>
</dbReference>